<dbReference type="PANTHER" id="PTHR11059:SF0">
    <property type="entry name" value="DNA REPAIR PROTEIN RECN"/>
    <property type="match status" value="1"/>
</dbReference>
<name>A0ABY5V0N1_9BACT</name>
<evidence type="ECO:0000256" key="2">
    <source>
        <dbReference type="ARBA" id="ARBA00009441"/>
    </source>
</evidence>
<evidence type="ECO:0000256" key="8">
    <source>
        <dbReference type="ARBA" id="ARBA00033408"/>
    </source>
</evidence>
<dbReference type="InterPro" id="IPR004604">
    <property type="entry name" value="DNA_recomb/repair_RecN"/>
</dbReference>
<evidence type="ECO:0000256" key="5">
    <source>
        <dbReference type="ARBA" id="ARBA00022763"/>
    </source>
</evidence>
<organism evidence="12 13">
    <name type="scientific">Alistipes ihumii AP11</name>
    <dbReference type="NCBI Taxonomy" id="1211813"/>
    <lineage>
        <taxon>Bacteria</taxon>
        <taxon>Pseudomonadati</taxon>
        <taxon>Bacteroidota</taxon>
        <taxon>Bacteroidia</taxon>
        <taxon>Bacteroidales</taxon>
        <taxon>Rikenellaceae</taxon>
        <taxon>Alistipes</taxon>
    </lineage>
</organism>
<evidence type="ECO:0000256" key="7">
    <source>
        <dbReference type="ARBA" id="ARBA00023204"/>
    </source>
</evidence>
<keyword evidence="13" id="KW-1185">Reference proteome</keyword>
<gene>
    <name evidence="12" type="primary">recN</name>
    <name evidence="12" type="ORF">NQ491_02970</name>
</gene>
<protein>
    <recommendedName>
        <fullName evidence="3 9">DNA repair protein RecN</fullName>
    </recommendedName>
    <alternativeName>
        <fullName evidence="8 9">Recombination protein N</fullName>
    </alternativeName>
</protein>
<feature type="domain" description="RecF/RecN/SMC N-terminal" evidence="11">
    <location>
        <begin position="2"/>
        <end position="507"/>
    </location>
</feature>
<evidence type="ECO:0000256" key="6">
    <source>
        <dbReference type="ARBA" id="ARBA00022840"/>
    </source>
</evidence>
<dbReference type="EMBL" id="CP102294">
    <property type="protein sequence ID" value="UWN57756.1"/>
    <property type="molecule type" value="Genomic_DNA"/>
</dbReference>
<evidence type="ECO:0000259" key="11">
    <source>
        <dbReference type="Pfam" id="PF02463"/>
    </source>
</evidence>
<reference evidence="12" key="1">
    <citation type="journal article" date="2022" name="Cell">
        <title>Design, construction, and in vivo augmentation of a complex gut microbiome.</title>
        <authorList>
            <person name="Cheng A.G."/>
            <person name="Ho P.Y."/>
            <person name="Aranda-Diaz A."/>
            <person name="Jain S."/>
            <person name="Yu F.B."/>
            <person name="Meng X."/>
            <person name="Wang M."/>
            <person name="Iakiviak M."/>
            <person name="Nagashima K."/>
            <person name="Zhao A."/>
            <person name="Murugkar P."/>
            <person name="Patil A."/>
            <person name="Atabakhsh K."/>
            <person name="Weakley A."/>
            <person name="Yan J."/>
            <person name="Brumbaugh A.R."/>
            <person name="Higginbottom S."/>
            <person name="Dimas A."/>
            <person name="Shiver A.L."/>
            <person name="Deutschbauer A."/>
            <person name="Neff N."/>
            <person name="Sonnenburg J.L."/>
            <person name="Huang K.C."/>
            <person name="Fischbach M.A."/>
        </authorList>
    </citation>
    <scope>NUCLEOTIDE SEQUENCE</scope>
    <source>
        <strain evidence="12">AP11</strain>
    </source>
</reference>
<dbReference type="Proteomes" id="UP001059295">
    <property type="component" value="Chromosome"/>
</dbReference>
<keyword evidence="6" id="KW-0067">ATP-binding</keyword>
<dbReference type="NCBIfam" id="TIGR00634">
    <property type="entry name" value="recN"/>
    <property type="match status" value="1"/>
</dbReference>
<evidence type="ECO:0000256" key="9">
    <source>
        <dbReference type="PIRNR" id="PIRNR003128"/>
    </source>
</evidence>
<keyword evidence="4" id="KW-0547">Nucleotide-binding</keyword>
<dbReference type="PANTHER" id="PTHR11059">
    <property type="entry name" value="DNA REPAIR PROTEIN RECN"/>
    <property type="match status" value="1"/>
</dbReference>
<dbReference type="Pfam" id="PF02463">
    <property type="entry name" value="SMC_N"/>
    <property type="match status" value="1"/>
</dbReference>
<accession>A0ABY5V0N1</accession>
<dbReference type="RefSeq" id="WP_019244814.1">
    <property type="nucleotide sequence ID" value="NZ_CAPH01000003.1"/>
</dbReference>
<evidence type="ECO:0000256" key="1">
    <source>
        <dbReference type="ARBA" id="ARBA00003618"/>
    </source>
</evidence>
<comment type="similarity">
    <text evidence="2 9">Belongs to the RecN family.</text>
</comment>
<keyword evidence="7 9" id="KW-0234">DNA repair</keyword>
<evidence type="ECO:0000256" key="4">
    <source>
        <dbReference type="ARBA" id="ARBA00022741"/>
    </source>
</evidence>
<dbReference type="Gene3D" id="3.40.50.300">
    <property type="entry name" value="P-loop containing nucleotide triphosphate hydrolases"/>
    <property type="match status" value="2"/>
</dbReference>
<evidence type="ECO:0000313" key="13">
    <source>
        <dbReference type="Proteomes" id="UP001059295"/>
    </source>
</evidence>
<dbReference type="InterPro" id="IPR027417">
    <property type="entry name" value="P-loop_NTPase"/>
</dbReference>
<proteinExistence type="inferred from homology"/>
<evidence type="ECO:0000256" key="3">
    <source>
        <dbReference type="ARBA" id="ARBA00021315"/>
    </source>
</evidence>
<sequence>MLCRLTVENYALIDRLDIEFAAGLNIITGETGAGKSILLGALGLVLGARADAAAIKDSGRNCVVEAEFDVRGYGLEPLFGSLDVDYDERTVVRRVITPAGKSRAYVNDLPVQLTALREIGVRLIDIHSQHQTLLLGDSRFRTGLLDSVGEAGDRLGEYRRIYGELRRCESELETLRVRAEQSGRDREYVSFQLNELREAKLSENEQQELEAGLSELSHASEIRDTLLFAASELEGAEDSLLSRLKSVETSVGRITEVYPRAEEFYARLHAAALDLKDLASEAASGADRIDADPRRLEQVTARLDRIYSLQQKHRVASVSELLALQARYEAQLADIEGGAEAIAQMRQQVERLRAEAVRIAGELTAVRTAAAPRIEEQIAGMLAELGMESAVLRIEIAPAAELRPDGADTIRFLFTANRRMPLQPVEKVASGGEMSRLMLSLKSLVARSGQLPTVIFDEIDTGVSGSVADRMGEIIVRLSSGLQVINITHLPQVAAKGSDHFFVYKEESASGTATRIRKLAPSERVEQIARMLSGTDVTEAAREQARLLLGDRAC</sequence>
<keyword evidence="10" id="KW-0175">Coiled coil</keyword>
<dbReference type="CDD" id="cd03241">
    <property type="entry name" value="ABC_RecN"/>
    <property type="match status" value="1"/>
</dbReference>
<comment type="function">
    <text evidence="1 9">May be involved in recombinational repair of damaged DNA.</text>
</comment>
<keyword evidence="5 9" id="KW-0227">DNA damage</keyword>
<feature type="coiled-coil region" evidence="10">
    <location>
        <begin position="335"/>
        <end position="362"/>
    </location>
</feature>
<evidence type="ECO:0000313" key="12">
    <source>
        <dbReference type="EMBL" id="UWN57756.1"/>
    </source>
</evidence>
<dbReference type="GeneID" id="82890662"/>
<dbReference type="PIRSF" id="PIRSF003128">
    <property type="entry name" value="RecN"/>
    <property type="match status" value="1"/>
</dbReference>
<dbReference type="InterPro" id="IPR003395">
    <property type="entry name" value="RecF/RecN/SMC_N"/>
</dbReference>
<dbReference type="SUPFAM" id="SSF52540">
    <property type="entry name" value="P-loop containing nucleoside triphosphate hydrolases"/>
    <property type="match status" value="1"/>
</dbReference>
<evidence type="ECO:0000256" key="10">
    <source>
        <dbReference type="SAM" id="Coils"/>
    </source>
</evidence>